<dbReference type="GeneID" id="36321421"/>
<dbReference type="AlphaFoldDB" id="A0A0F9ZEZ1"/>
<gene>
    <name evidence="1" type="ORF">AAJ76_800048499</name>
</gene>
<keyword evidence="2" id="KW-1185">Reference proteome</keyword>
<dbReference type="OMA" id="CNFKERI"/>
<dbReference type="OrthoDB" id="2191051at2759"/>
<dbReference type="EMBL" id="JPQZ01000008">
    <property type="protein sequence ID" value="KKO75999.1"/>
    <property type="molecule type" value="Genomic_DNA"/>
</dbReference>
<accession>A0A0F9ZEZ1</accession>
<evidence type="ECO:0000313" key="1">
    <source>
        <dbReference type="EMBL" id="KKO75999.1"/>
    </source>
</evidence>
<reference evidence="1 2" key="1">
    <citation type="journal article" date="2015" name="Environ. Microbiol.">
        <title>Genome analyses suggest the presence of polyploidy and recent human-driven expansions in eight global populations of the honeybee pathogen Nosema ceranae.</title>
        <authorList>
            <person name="Pelin A."/>
            <person name="Selman M."/>
            <person name="Aris-Brosou S."/>
            <person name="Farinelli L."/>
            <person name="Corradi N."/>
        </authorList>
    </citation>
    <scope>NUCLEOTIDE SEQUENCE [LARGE SCALE GENOMIC DNA]</scope>
    <source>
        <strain evidence="1 2">PA08 1199</strain>
    </source>
</reference>
<sequence>MKIKPSSSVCFLKSFSLEEELAFINQPTEQKSKVNKNKLFGKNLQLSNAQLIKPYVIDYRDLYYSLENQDFVFLVLMLLSAHPFANFLCNFKERILDLREYPLFSKLINLLEIKDTRYIDGLVPFEGCTDIKQGYSFILRCLHQELISNFHFEEDAWNVQKKSKQHKIIYSEYSPIVEIFQGKLQEEVGEVKAGSFEIIKDLEILTSNNCKKKPYVILKEGSPSSKKIEGYNISSFLTEDRKLVIFANNKVYEYYSKGFNELDYNEEVFSNYKNVIYTLYSKII</sequence>
<evidence type="ECO:0000313" key="2">
    <source>
        <dbReference type="Proteomes" id="UP000034350"/>
    </source>
</evidence>
<protein>
    <submittedName>
        <fullName evidence="1">Uncharacterized protein</fullName>
    </submittedName>
</protein>
<organism evidence="1 2">
    <name type="scientific">Vairimorpha ceranae</name>
    <dbReference type="NCBI Taxonomy" id="40302"/>
    <lineage>
        <taxon>Eukaryota</taxon>
        <taxon>Fungi</taxon>
        <taxon>Fungi incertae sedis</taxon>
        <taxon>Microsporidia</taxon>
        <taxon>Nosematidae</taxon>
        <taxon>Vairimorpha</taxon>
    </lineage>
</organism>
<dbReference type="VEuPathDB" id="MicrosporidiaDB:G9O61_00g011940"/>
<name>A0A0F9ZEZ1_9MICR</name>
<dbReference type="VEuPathDB" id="MicrosporidiaDB:AAJ76_800048499"/>
<dbReference type="Proteomes" id="UP000034350">
    <property type="component" value="Unassembled WGS sequence"/>
</dbReference>
<comment type="caution">
    <text evidence="1">The sequence shown here is derived from an EMBL/GenBank/DDBJ whole genome shotgun (WGS) entry which is preliminary data.</text>
</comment>
<proteinExistence type="predicted"/>
<dbReference type="VEuPathDB" id="MicrosporidiaDB:NCER_100427"/>
<dbReference type="RefSeq" id="XP_024331741.1">
    <property type="nucleotide sequence ID" value="XM_024476468.1"/>
</dbReference>